<dbReference type="SUPFAM" id="SSF53335">
    <property type="entry name" value="S-adenosyl-L-methionine-dependent methyltransferases"/>
    <property type="match status" value="1"/>
</dbReference>
<dbReference type="EMBL" id="QMIG01000002">
    <property type="protein sequence ID" value="RAW17848.1"/>
    <property type="molecule type" value="Genomic_DNA"/>
</dbReference>
<proteinExistence type="predicted"/>
<dbReference type="InterPro" id="IPR052514">
    <property type="entry name" value="SAM-dependent_MTase"/>
</dbReference>
<dbReference type="GO" id="GO:0032259">
    <property type="term" value="P:methylation"/>
    <property type="evidence" value="ECO:0007669"/>
    <property type="project" value="UniProtKB-KW"/>
</dbReference>
<name>A0A329R458_9ACTN</name>
<evidence type="ECO:0000313" key="2">
    <source>
        <dbReference type="EMBL" id="RAW17848.1"/>
    </source>
</evidence>
<dbReference type="PANTHER" id="PTHR34203:SF15">
    <property type="entry name" value="SLL1173 PROTEIN"/>
    <property type="match status" value="1"/>
</dbReference>
<dbReference type="Gene3D" id="3.40.50.150">
    <property type="entry name" value="Vaccinia Virus protein VP39"/>
    <property type="match status" value="1"/>
</dbReference>
<reference evidence="2 3" key="1">
    <citation type="submission" date="2018-06" db="EMBL/GenBank/DDBJ databases">
        <title>Phytoactinopolyspora halophila sp. nov., a novel halophilic actinomycete isolated from a saline soil in China.</title>
        <authorList>
            <person name="Tang S.-K."/>
        </authorList>
    </citation>
    <scope>NUCLEOTIDE SEQUENCE [LARGE SCALE GENOMIC DNA]</scope>
    <source>
        <strain evidence="2 3">YIM 96934</strain>
    </source>
</reference>
<dbReference type="NCBIfam" id="TIGR01444">
    <property type="entry name" value="fkbM_fam"/>
    <property type="match status" value="1"/>
</dbReference>
<gene>
    <name evidence="2" type="ORF">DPM12_03055</name>
</gene>
<sequence length="324" mass="36161">MADDTTSDFSKSKRARRHGWYGAKTLVKRVLSWRIPHLLVQSAASLTRSRMHVERLPAPAHVREVEARMADVSFVMCNPNRCVIAKELYWGRGARPRLEDQLPLDVFARLARDAKLVLDIGAYTGIFSLLAARVSRDAQVHAFEMVPEVAKTAIDNVVANDLLERVFVHVEGVGKDGDTARIPSGRGGSALPDFYSTELHFERGVSVPIRSIDVVVYEEFPEHLRDVPTVIKIDVEGTEDVVLENAQGLLAANQPDILCEVIPGANLDAIYAALEPHGYRYFQFGEHELTRHAELDPSVRYRDWLFTTKSDDMLAALGVPIRPA</sequence>
<protein>
    <submittedName>
        <fullName evidence="2">FkbM family methyltransferase</fullName>
    </submittedName>
</protein>
<dbReference type="Pfam" id="PF05050">
    <property type="entry name" value="Methyltransf_21"/>
    <property type="match status" value="1"/>
</dbReference>
<dbReference type="GO" id="GO:0008168">
    <property type="term" value="F:methyltransferase activity"/>
    <property type="evidence" value="ECO:0007669"/>
    <property type="project" value="UniProtKB-KW"/>
</dbReference>
<dbReference type="InterPro" id="IPR006342">
    <property type="entry name" value="FkbM_mtfrase"/>
</dbReference>
<organism evidence="2 3">
    <name type="scientific">Phytoactinopolyspora halophila</name>
    <dbReference type="NCBI Taxonomy" id="1981511"/>
    <lineage>
        <taxon>Bacteria</taxon>
        <taxon>Bacillati</taxon>
        <taxon>Actinomycetota</taxon>
        <taxon>Actinomycetes</taxon>
        <taxon>Jiangellales</taxon>
        <taxon>Jiangellaceae</taxon>
        <taxon>Phytoactinopolyspora</taxon>
    </lineage>
</organism>
<keyword evidence="2" id="KW-0489">Methyltransferase</keyword>
<feature type="domain" description="Methyltransferase FkbM" evidence="1">
    <location>
        <begin position="119"/>
        <end position="281"/>
    </location>
</feature>
<evidence type="ECO:0000313" key="3">
    <source>
        <dbReference type="Proteomes" id="UP000250462"/>
    </source>
</evidence>
<dbReference type="CDD" id="cd02440">
    <property type="entry name" value="AdoMet_MTases"/>
    <property type="match status" value="1"/>
</dbReference>
<dbReference type="InterPro" id="IPR029063">
    <property type="entry name" value="SAM-dependent_MTases_sf"/>
</dbReference>
<dbReference type="AlphaFoldDB" id="A0A329R458"/>
<keyword evidence="3" id="KW-1185">Reference proteome</keyword>
<keyword evidence="2" id="KW-0808">Transferase</keyword>
<dbReference type="Proteomes" id="UP000250462">
    <property type="component" value="Unassembled WGS sequence"/>
</dbReference>
<evidence type="ECO:0000259" key="1">
    <source>
        <dbReference type="Pfam" id="PF05050"/>
    </source>
</evidence>
<dbReference type="PANTHER" id="PTHR34203">
    <property type="entry name" value="METHYLTRANSFERASE, FKBM FAMILY PROTEIN"/>
    <property type="match status" value="1"/>
</dbReference>
<comment type="caution">
    <text evidence="2">The sequence shown here is derived from an EMBL/GenBank/DDBJ whole genome shotgun (WGS) entry which is preliminary data.</text>
</comment>
<accession>A0A329R458</accession>